<feature type="compositionally biased region" description="Basic and acidic residues" evidence="6">
    <location>
        <begin position="134"/>
        <end position="150"/>
    </location>
</feature>
<dbReference type="Proteomes" id="UP001516023">
    <property type="component" value="Unassembled WGS sequence"/>
</dbReference>
<dbReference type="PANTHER" id="PTHR21347:SF0">
    <property type="entry name" value="LIPID SCRAMBLASE CLPTM1L"/>
    <property type="match status" value="1"/>
</dbReference>
<feature type="region of interest" description="Disordered" evidence="6">
    <location>
        <begin position="1"/>
        <end position="34"/>
    </location>
</feature>
<feature type="compositionally biased region" description="Low complexity" evidence="6">
    <location>
        <begin position="18"/>
        <end position="29"/>
    </location>
</feature>
<accession>A0ABD3QLT7</accession>
<keyword evidence="9" id="KW-1185">Reference proteome</keyword>
<feature type="transmembrane region" description="Helical" evidence="7">
    <location>
        <begin position="476"/>
        <end position="496"/>
    </location>
</feature>
<proteinExistence type="inferred from homology"/>
<sequence>TQLTDMASTSPSVAAGRSSTSSNDNSNASSPPPPDRLTNILQIINYIVLFFLFQNIVGSMVQKFMVPPPSSQPSFNNAIGKTNAKSGAMMPTHRPYQHGKPSCLWEQGTVMDLDVVISDSSTPPRGWRLTSPAAEKERRADAADHQDALEGRANPRRTKVTLSKQHENAPLATWRQENLILGGIQSKHGHAAPSIMNLFSSSNNQEMNHRNTTLTVPMTNALWNNETHLYAYVRLMRRRVPRTNNGQKGVQKDSGVRSEDVLIKRVELTRHRKRKRKSDVIESRLLTGICFVSLTETEKSLLDTPQANEIENNKNPQIPKSQVDNTLLTLASQNKTHDQILLYIKPSLTLQMVDLGTAVEFPNRESIPRQFAEHMDWYEGEEGAPTSGAAVGSGGGTMHYPILYVSEFWITYDSLKAVNGGLKESKINVVYEPVPMWKWQLQAGMEDSQRKQEAFHGEEDTSNDMLRTMLVETNPYLLAVTAIVSILHTVFDILAFKNDISFFKNKKSMEGLSLRSMIVNCFFSLVCGDVPCFAAIHLYKKILISCRCLPIKQTSFMVLASNSVGLLIDMWKISKAIRIKFEGGKIEWVEAQSYKKSRTKEYDEIATSHLLFVTMPLVAGHAHQHDFATLSTCRYGMYSLFFQKHKGWYSWVLNTLVGFIYMFGFVMMTPQLFINYKLQSVAHLNWRTMTYKSINTFIDDLFAFVIKMPIMHRLACLRDDVIFFIFCYQRYKYKTDYTRVNEFGQCVEPTDEMLEERHYEEAAAALNNVAVDNSADKKAAELEKAIDRPVEQGAVRRRRGARDRE</sequence>
<feature type="compositionally biased region" description="Polar residues" evidence="6">
    <location>
        <begin position="1"/>
        <end position="12"/>
    </location>
</feature>
<evidence type="ECO:0000313" key="8">
    <source>
        <dbReference type="EMBL" id="KAL3801363.1"/>
    </source>
</evidence>
<evidence type="ECO:0000256" key="3">
    <source>
        <dbReference type="ARBA" id="ARBA00022692"/>
    </source>
</evidence>
<reference evidence="8 9" key="1">
    <citation type="journal article" date="2020" name="G3 (Bethesda)">
        <title>Improved Reference Genome for Cyclotella cryptica CCMP332, a Model for Cell Wall Morphogenesis, Salinity Adaptation, and Lipid Production in Diatoms (Bacillariophyta).</title>
        <authorList>
            <person name="Roberts W.R."/>
            <person name="Downey K.M."/>
            <person name="Ruck E.C."/>
            <person name="Traller J.C."/>
            <person name="Alverson A.J."/>
        </authorList>
    </citation>
    <scope>NUCLEOTIDE SEQUENCE [LARGE SCALE GENOMIC DNA]</scope>
    <source>
        <strain evidence="8 9">CCMP332</strain>
    </source>
</reference>
<dbReference type="Pfam" id="PF05602">
    <property type="entry name" value="CLPTM1"/>
    <property type="match status" value="1"/>
</dbReference>
<evidence type="ECO:0000256" key="4">
    <source>
        <dbReference type="ARBA" id="ARBA00022989"/>
    </source>
</evidence>
<feature type="transmembrane region" description="Helical" evidence="7">
    <location>
        <begin position="648"/>
        <end position="668"/>
    </location>
</feature>
<evidence type="ECO:0000256" key="1">
    <source>
        <dbReference type="ARBA" id="ARBA00004141"/>
    </source>
</evidence>
<comment type="subcellular location">
    <subcellularLocation>
        <location evidence="1">Membrane</location>
        <topology evidence="1">Multi-pass membrane protein</topology>
    </subcellularLocation>
</comment>
<keyword evidence="4 7" id="KW-1133">Transmembrane helix</keyword>
<evidence type="ECO:0000256" key="6">
    <source>
        <dbReference type="SAM" id="MobiDB-lite"/>
    </source>
</evidence>
<feature type="transmembrane region" description="Helical" evidence="7">
    <location>
        <begin position="43"/>
        <end position="61"/>
    </location>
</feature>
<evidence type="ECO:0000256" key="2">
    <source>
        <dbReference type="ARBA" id="ARBA00009310"/>
    </source>
</evidence>
<dbReference type="PANTHER" id="PTHR21347">
    <property type="entry name" value="CLEFT LIP AND PALATE ASSOCIATED TRANSMEMBRANE PROTEIN-RELATED"/>
    <property type="match status" value="1"/>
</dbReference>
<evidence type="ECO:0000313" key="9">
    <source>
        <dbReference type="Proteomes" id="UP001516023"/>
    </source>
</evidence>
<feature type="non-terminal residue" evidence="8">
    <location>
        <position position="1"/>
    </location>
</feature>
<feature type="region of interest" description="Disordered" evidence="6">
    <location>
        <begin position="121"/>
        <end position="164"/>
    </location>
</feature>
<evidence type="ECO:0000256" key="5">
    <source>
        <dbReference type="ARBA" id="ARBA00023136"/>
    </source>
</evidence>
<dbReference type="GO" id="GO:0016020">
    <property type="term" value="C:membrane"/>
    <property type="evidence" value="ECO:0007669"/>
    <property type="project" value="UniProtKB-SubCell"/>
</dbReference>
<organism evidence="8 9">
    <name type="scientific">Cyclotella cryptica</name>
    <dbReference type="NCBI Taxonomy" id="29204"/>
    <lineage>
        <taxon>Eukaryota</taxon>
        <taxon>Sar</taxon>
        <taxon>Stramenopiles</taxon>
        <taxon>Ochrophyta</taxon>
        <taxon>Bacillariophyta</taxon>
        <taxon>Coscinodiscophyceae</taxon>
        <taxon>Thalassiosirophycidae</taxon>
        <taxon>Stephanodiscales</taxon>
        <taxon>Stephanodiscaceae</taxon>
        <taxon>Cyclotella</taxon>
    </lineage>
</organism>
<dbReference type="AlphaFoldDB" id="A0ABD3QLT7"/>
<feature type="transmembrane region" description="Helical" evidence="7">
    <location>
        <begin position="517"/>
        <end position="539"/>
    </location>
</feature>
<evidence type="ECO:0000256" key="7">
    <source>
        <dbReference type="SAM" id="Phobius"/>
    </source>
</evidence>
<comment type="caution">
    <text evidence="8">The sequence shown here is derived from an EMBL/GenBank/DDBJ whole genome shotgun (WGS) entry which is preliminary data.</text>
</comment>
<keyword evidence="3 7" id="KW-0812">Transmembrane</keyword>
<comment type="similarity">
    <text evidence="2">Belongs to the CLPTM1 family.</text>
</comment>
<keyword evidence="5 7" id="KW-0472">Membrane</keyword>
<gene>
    <name evidence="8" type="ORF">HJC23_006973</name>
</gene>
<dbReference type="InterPro" id="IPR008429">
    <property type="entry name" value="CLPTM1"/>
</dbReference>
<protein>
    <submittedName>
        <fullName evidence="8">Uncharacterized protein</fullName>
    </submittedName>
</protein>
<name>A0ABD3QLT7_9STRA</name>
<dbReference type="EMBL" id="JABMIG020000027">
    <property type="protein sequence ID" value="KAL3801363.1"/>
    <property type="molecule type" value="Genomic_DNA"/>
</dbReference>